<dbReference type="KEGG" id="mbe:MBM_03383"/>
<organism evidence="2 3">
    <name type="scientific">Marssonina brunnea f. sp. multigermtubi (strain MB_m1)</name>
    <name type="common">Marssonina leaf spot fungus</name>
    <dbReference type="NCBI Taxonomy" id="1072389"/>
    <lineage>
        <taxon>Eukaryota</taxon>
        <taxon>Fungi</taxon>
        <taxon>Dikarya</taxon>
        <taxon>Ascomycota</taxon>
        <taxon>Pezizomycotina</taxon>
        <taxon>Leotiomycetes</taxon>
        <taxon>Helotiales</taxon>
        <taxon>Drepanopezizaceae</taxon>
        <taxon>Drepanopeziza</taxon>
    </lineage>
</organism>
<dbReference type="eggNOG" id="ENOG502TCM7">
    <property type="taxonomic scope" value="Eukaryota"/>
</dbReference>
<feature type="region of interest" description="Disordered" evidence="1">
    <location>
        <begin position="24"/>
        <end position="58"/>
    </location>
</feature>
<evidence type="ECO:0000313" key="2">
    <source>
        <dbReference type="EMBL" id="EKD18390.1"/>
    </source>
</evidence>
<feature type="compositionally biased region" description="Low complexity" evidence="1">
    <location>
        <begin position="547"/>
        <end position="557"/>
    </location>
</feature>
<protein>
    <submittedName>
        <fullName evidence="2">Uncharacterized protein</fullName>
    </submittedName>
</protein>
<dbReference type="InParanoid" id="K1WL08"/>
<dbReference type="OrthoDB" id="5244857at2759"/>
<dbReference type="HOGENOM" id="CLU_451311_0_0_1"/>
<dbReference type="AlphaFoldDB" id="K1WL08"/>
<accession>K1WL08</accession>
<evidence type="ECO:0000256" key="1">
    <source>
        <dbReference type="SAM" id="MobiDB-lite"/>
    </source>
</evidence>
<reference evidence="2 3" key="1">
    <citation type="journal article" date="2012" name="BMC Genomics">
        <title>Sequencing the genome of Marssonina brunnea reveals fungus-poplar co-evolution.</title>
        <authorList>
            <person name="Zhu S."/>
            <person name="Cao Y.-Z."/>
            <person name="Jiang C."/>
            <person name="Tan B.-Y."/>
            <person name="Wang Z."/>
            <person name="Feng S."/>
            <person name="Zhang L."/>
            <person name="Su X.-H."/>
            <person name="Brejova B."/>
            <person name="Vinar T."/>
            <person name="Xu M."/>
            <person name="Wang M.-X."/>
            <person name="Zhang S.-G."/>
            <person name="Huang M.-R."/>
            <person name="Wu R."/>
            <person name="Zhou Y."/>
        </authorList>
    </citation>
    <scope>NUCLEOTIDE SEQUENCE [LARGE SCALE GENOMIC DNA]</scope>
    <source>
        <strain evidence="2 3">MB_m1</strain>
    </source>
</reference>
<evidence type="ECO:0000313" key="3">
    <source>
        <dbReference type="Proteomes" id="UP000006753"/>
    </source>
</evidence>
<name>K1WL08_MARBU</name>
<proteinExistence type="predicted"/>
<feature type="compositionally biased region" description="Basic residues" evidence="1">
    <location>
        <begin position="590"/>
        <end position="599"/>
    </location>
</feature>
<dbReference type="EMBL" id="JH921433">
    <property type="protein sequence ID" value="EKD18390.1"/>
    <property type="molecule type" value="Genomic_DNA"/>
</dbReference>
<dbReference type="Proteomes" id="UP000006753">
    <property type="component" value="Unassembled WGS sequence"/>
</dbReference>
<feature type="region of interest" description="Disordered" evidence="1">
    <location>
        <begin position="237"/>
        <end position="263"/>
    </location>
</feature>
<feature type="compositionally biased region" description="Polar residues" evidence="1">
    <location>
        <begin position="35"/>
        <end position="55"/>
    </location>
</feature>
<keyword evidence="3" id="KW-1185">Reference proteome</keyword>
<feature type="region of interest" description="Disordered" evidence="1">
    <location>
        <begin position="540"/>
        <end position="605"/>
    </location>
</feature>
<sequence>MLLQKTGLRIKKFICQKDRMEKPRSDFDNDDFTDNGLSPNTTQRLSWLSQTSSAETPLEVRRASSNITTRSNHFTPSSKTAHSSASSLCSCDCEANPASIEHSLFGVDPLPPHPEILYLPPLPSGHTTGDAKTWSLIFQEPSRRPLTKSELRFGRRTTSAAKFGPGSPFDVSGVLSADLLDDDKTPTQSLRYTGSDMENPPESVADSVEQLIRETDMAFQAVGTALADARAATEEWDKTGSPLAPRSSSVARGLSKRQPRPVISPLKTPVTRAMSVSRGKRSRFSRRKATFFGKSNPRGPASSQNTPARWTLTDATTNMADLFSGKMFRTEVDEMLTPGRIQQLKDKHESERKISIESAHSYETDSSTPTETFHLPSKNTVLFQVQYCHHLQYHEEALAYLCSCFHPAEWSQPSSPALTPPTHIILPSTHYTLTSPLFRHGPIRLERLIRDRRASCPDDAAEALDWTAFQMAISGTMQDGTHDTRDDSEWEADEAEIDGIVDWYRGFGFRGYGRIETEADVRARDELEIRRSRFTVRRRGGRERRSLGGSSSSWSPSQLTTGRSWEGPLLPRAAAAAAADDDDRMERRTQYRRYRHHSARSPSAV</sequence>
<gene>
    <name evidence="2" type="ORF">MBM_03383</name>
</gene>